<dbReference type="PANTHER" id="PTHR34403">
    <property type="entry name" value="TOL-PAL SYSTEM PROTEIN TOLA"/>
    <property type="match status" value="1"/>
</dbReference>
<dbReference type="RefSeq" id="WP_161744633.1">
    <property type="nucleotide sequence ID" value="NZ_JAAAMV010000017.1"/>
</dbReference>
<keyword evidence="3" id="KW-0808">Transferase</keyword>
<sequence length="353" mass="39583">MHRVDLGCGADKHRECVGIDIMPSVHPDIVHDLNDRLPLEDNSVSFLLASRSLEYAKDLGSVMKEIYRVCKHKAVVCIVAPHAQAAIHIANPAVRSHFNEYTPYYLTPKEHHREIVSASQFSPEFIAEEDLGVDFRLLRMEFFYFPLYLSPLYEPGERIGLMDVQHNMVDEILYHFAVVKEPVTKQECSILAGSQLEEPARIKERRLHDSMLTRQNAENVIESEPVTRAEGEEEQRAAEENGRKKAAGTIKPKARTDSKAAPKTSPNSEPKGKPESKTGPKSDPRGKPESKPDAKPKADSKAGPKSDPKTKPKAKPSKAGAAKSNKQMQIKMVEPEKPEVVRRPSRVVYLRKD</sequence>
<proteinExistence type="predicted"/>
<feature type="region of interest" description="Disordered" evidence="1">
    <location>
        <begin position="207"/>
        <end position="353"/>
    </location>
</feature>
<dbReference type="InterPro" id="IPR029063">
    <property type="entry name" value="SAM-dependent_MTases_sf"/>
</dbReference>
<evidence type="ECO:0000313" key="3">
    <source>
        <dbReference type="EMBL" id="NBD25824.1"/>
    </source>
</evidence>
<dbReference type="InterPro" id="IPR013216">
    <property type="entry name" value="Methyltransf_11"/>
</dbReference>
<name>A0ABW9XT52_9BACL</name>
<keyword evidence="3" id="KW-0489">Methyltransferase</keyword>
<gene>
    <name evidence="3" type="ORF">GT019_18280</name>
</gene>
<evidence type="ECO:0000256" key="1">
    <source>
        <dbReference type="SAM" id="MobiDB-lite"/>
    </source>
</evidence>
<reference evidence="3 4" key="1">
    <citation type="submission" date="2020-01" db="EMBL/GenBank/DDBJ databases">
        <title>Paenibacillus soybeanensis sp. nov. isolated from the nodules of soybean (Glycine max(L.) Merr).</title>
        <authorList>
            <person name="Wang H."/>
        </authorList>
    </citation>
    <scope>NUCLEOTIDE SEQUENCE [LARGE SCALE GENOMIC DNA]</scope>
    <source>
        <strain evidence="3 4">T1</strain>
    </source>
</reference>
<accession>A0ABW9XT52</accession>
<protein>
    <submittedName>
        <fullName evidence="3">Methyltransferase domain-containing protein</fullName>
    </submittedName>
</protein>
<evidence type="ECO:0000313" key="4">
    <source>
        <dbReference type="Proteomes" id="UP000665561"/>
    </source>
</evidence>
<feature type="domain" description="Methyltransferase type 11" evidence="2">
    <location>
        <begin position="16"/>
        <end position="77"/>
    </location>
</feature>
<dbReference type="GO" id="GO:0032259">
    <property type="term" value="P:methylation"/>
    <property type="evidence" value="ECO:0007669"/>
    <property type="project" value="UniProtKB-KW"/>
</dbReference>
<comment type="caution">
    <text evidence="3">The sequence shown here is derived from an EMBL/GenBank/DDBJ whole genome shotgun (WGS) entry which is preliminary data.</text>
</comment>
<organism evidence="3 4">
    <name type="scientific">Paenibacillus glycinis</name>
    <dbReference type="NCBI Taxonomy" id="2697035"/>
    <lineage>
        <taxon>Bacteria</taxon>
        <taxon>Bacillati</taxon>
        <taxon>Bacillota</taxon>
        <taxon>Bacilli</taxon>
        <taxon>Bacillales</taxon>
        <taxon>Paenibacillaceae</taxon>
        <taxon>Paenibacillus</taxon>
    </lineage>
</organism>
<dbReference type="InterPro" id="IPR050972">
    <property type="entry name" value="SDr-like"/>
</dbReference>
<dbReference type="PANTHER" id="PTHR34403:SF16">
    <property type="entry name" value="GLYCINE, ALANINE AND ASPARAGINE-RICH PROTEIN-LIKE"/>
    <property type="match status" value="1"/>
</dbReference>
<dbReference type="SUPFAM" id="SSF53335">
    <property type="entry name" value="S-adenosyl-L-methionine-dependent methyltransferases"/>
    <property type="match status" value="1"/>
</dbReference>
<dbReference type="Pfam" id="PF08241">
    <property type="entry name" value="Methyltransf_11"/>
    <property type="match status" value="1"/>
</dbReference>
<keyword evidence="4" id="KW-1185">Reference proteome</keyword>
<feature type="compositionally biased region" description="Low complexity" evidence="1">
    <location>
        <begin position="317"/>
        <end position="326"/>
    </location>
</feature>
<dbReference type="Proteomes" id="UP000665561">
    <property type="component" value="Unassembled WGS sequence"/>
</dbReference>
<dbReference type="Gene3D" id="3.40.50.150">
    <property type="entry name" value="Vaccinia Virus protein VP39"/>
    <property type="match status" value="1"/>
</dbReference>
<evidence type="ECO:0000259" key="2">
    <source>
        <dbReference type="Pfam" id="PF08241"/>
    </source>
</evidence>
<dbReference type="EMBL" id="JAAAMV010000017">
    <property type="protein sequence ID" value="NBD25824.1"/>
    <property type="molecule type" value="Genomic_DNA"/>
</dbReference>
<feature type="compositionally biased region" description="Basic and acidic residues" evidence="1">
    <location>
        <begin position="333"/>
        <end position="342"/>
    </location>
</feature>
<feature type="compositionally biased region" description="Basic and acidic residues" evidence="1">
    <location>
        <begin position="270"/>
        <end position="310"/>
    </location>
</feature>
<feature type="compositionally biased region" description="Basic and acidic residues" evidence="1">
    <location>
        <begin position="225"/>
        <end position="243"/>
    </location>
</feature>
<dbReference type="GO" id="GO:0008168">
    <property type="term" value="F:methyltransferase activity"/>
    <property type="evidence" value="ECO:0007669"/>
    <property type="project" value="UniProtKB-KW"/>
</dbReference>